<dbReference type="Pfam" id="PF17258">
    <property type="entry name" value="DUF5324"/>
    <property type="match status" value="1"/>
</dbReference>
<protein>
    <submittedName>
        <fullName evidence="3">DUF5324 family protein</fullName>
    </submittedName>
</protein>
<evidence type="ECO:0000313" key="4">
    <source>
        <dbReference type="Proteomes" id="UP001501303"/>
    </source>
</evidence>
<dbReference type="Proteomes" id="UP001501303">
    <property type="component" value="Unassembled WGS sequence"/>
</dbReference>
<evidence type="ECO:0000256" key="1">
    <source>
        <dbReference type="SAM" id="MobiDB-lite"/>
    </source>
</evidence>
<dbReference type="RefSeq" id="WP_344263101.1">
    <property type="nucleotide sequence ID" value="NZ_BAAAMJ010000032.1"/>
</dbReference>
<name>A0ABP5AT88_9ACTN</name>
<proteinExistence type="predicted"/>
<keyword evidence="4" id="KW-1185">Reference proteome</keyword>
<reference evidence="4" key="1">
    <citation type="journal article" date="2019" name="Int. J. Syst. Evol. Microbiol.">
        <title>The Global Catalogue of Microorganisms (GCM) 10K type strain sequencing project: providing services to taxonomists for standard genome sequencing and annotation.</title>
        <authorList>
            <consortium name="The Broad Institute Genomics Platform"/>
            <consortium name="The Broad Institute Genome Sequencing Center for Infectious Disease"/>
            <person name="Wu L."/>
            <person name="Ma J."/>
        </authorList>
    </citation>
    <scope>NUCLEOTIDE SEQUENCE [LARGE SCALE GENOMIC DNA]</scope>
    <source>
        <strain evidence="4">JCM 13581</strain>
    </source>
</reference>
<feature type="region of interest" description="Disordered" evidence="1">
    <location>
        <begin position="201"/>
        <end position="238"/>
    </location>
</feature>
<comment type="caution">
    <text evidence="3">The sequence shown here is derived from an EMBL/GenBank/DDBJ whole genome shotgun (WGS) entry which is preliminary data.</text>
</comment>
<evidence type="ECO:0000256" key="2">
    <source>
        <dbReference type="SAM" id="Phobius"/>
    </source>
</evidence>
<dbReference type="InterPro" id="IPR035214">
    <property type="entry name" value="DUF5324"/>
</dbReference>
<accession>A0ABP5AT88</accession>
<sequence length="238" mass="25717">MTRNNSVRAASDNAKDSVRHAAEVVAPYAVSARDSAVHYAHEAGSYLRPHADRAAKQARKHYTSQLAPRLQQARGALPDGFDGAAERTREAARKARAAAGPRVEEAVVHAREAAGPVREAAMARSAATMAALRGELTAKDVRKVAARRRRRGRTVRALKRLGVIGAVLGAGLAVWKWWDRQNHPDWLMGPTAATEVGEFTPGAEQELLDPDTEARQAEAEIDAGIEADAPERQEGRKS</sequence>
<organism evidence="3 4">
    <name type="scientific">Streptomyces sodiiphilus</name>
    <dbReference type="NCBI Taxonomy" id="226217"/>
    <lineage>
        <taxon>Bacteria</taxon>
        <taxon>Bacillati</taxon>
        <taxon>Actinomycetota</taxon>
        <taxon>Actinomycetes</taxon>
        <taxon>Kitasatosporales</taxon>
        <taxon>Streptomycetaceae</taxon>
        <taxon>Streptomyces</taxon>
    </lineage>
</organism>
<keyword evidence="2" id="KW-0472">Membrane</keyword>
<feature type="compositionally biased region" description="Basic and acidic residues" evidence="1">
    <location>
        <begin position="229"/>
        <end position="238"/>
    </location>
</feature>
<dbReference type="EMBL" id="BAAAMJ010000032">
    <property type="protein sequence ID" value="GAA1922045.1"/>
    <property type="molecule type" value="Genomic_DNA"/>
</dbReference>
<keyword evidence="2" id="KW-0812">Transmembrane</keyword>
<evidence type="ECO:0000313" key="3">
    <source>
        <dbReference type="EMBL" id="GAA1922045.1"/>
    </source>
</evidence>
<gene>
    <name evidence="3" type="ORF">GCM10009716_33300</name>
</gene>
<keyword evidence="2" id="KW-1133">Transmembrane helix</keyword>
<feature type="transmembrane region" description="Helical" evidence="2">
    <location>
        <begin position="157"/>
        <end position="178"/>
    </location>
</feature>